<dbReference type="AlphaFoldDB" id="Q2H5M4"/>
<gene>
    <name evidence="7" type="ORF">CHGG_06041</name>
</gene>
<keyword evidence="4" id="KW-0804">Transcription</keyword>
<dbReference type="PANTHER" id="PTHR31845">
    <property type="entry name" value="FINGER DOMAIN PROTEIN, PUTATIVE-RELATED"/>
    <property type="match status" value="1"/>
</dbReference>
<evidence type="ECO:0000313" key="7">
    <source>
        <dbReference type="EMBL" id="EAQ89422.1"/>
    </source>
</evidence>
<evidence type="ECO:0000256" key="6">
    <source>
        <dbReference type="SAM" id="MobiDB-lite"/>
    </source>
</evidence>
<evidence type="ECO:0000256" key="3">
    <source>
        <dbReference type="ARBA" id="ARBA00023125"/>
    </source>
</evidence>
<dbReference type="OrthoDB" id="4581967at2759"/>
<keyword evidence="3" id="KW-0238">DNA-binding</keyword>
<evidence type="ECO:0000256" key="1">
    <source>
        <dbReference type="ARBA" id="ARBA00004123"/>
    </source>
</evidence>
<dbReference type="GO" id="GO:0000981">
    <property type="term" value="F:DNA-binding transcription factor activity, RNA polymerase II-specific"/>
    <property type="evidence" value="ECO:0007669"/>
    <property type="project" value="TreeGrafter"/>
</dbReference>
<proteinExistence type="predicted"/>
<dbReference type="GeneID" id="4389955"/>
<evidence type="ECO:0000256" key="4">
    <source>
        <dbReference type="ARBA" id="ARBA00023163"/>
    </source>
</evidence>
<sequence>MPPPMFQVAGRLLRFSARTFLSSLPFVRLGNTNACRLLSITNGPRARNCMVHPMERRGISHSAPYGHACMSCFKAKCRCVPRQNGDGCERLGLRCLRLKKPCTPSNSTRRRVHPDQKPNSDGRLTPFEDLVSLFHSRHNYKANAAAQQQQWAQSGFPSVEGICRLEALLDPFLEIPSNTTSANTPEPLDASTAACLETFRFHMLPNFPFIHFPAETTIQQLQYQRPFLFRAITCVASSTACEKRVRVAELKHLLSETVFGEKAENISQRNAMGHTMDLLLGLLVYVAWGWDHQFSGRLMTVAMSLVDEDHRHESWFQEWDVMAESAQIEAADEEAGASL</sequence>
<keyword evidence="8" id="KW-1185">Reference proteome</keyword>
<dbReference type="OMA" id="RWRWWCE"/>
<evidence type="ECO:0008006" key="9">
    <source>
        <dbReference type="Google" id="ProtNLM"/>
    </source>
</evidence>
<dbReference type="HOGENOM" id="CLU_818898_0_0_1"/>
<protein>
    <recommendedName>
        <fullName evidence="9">Zn(2)-C6 fungal-type domain-containing protein</fullName>
    </recommendedName>
</protein>
<evidence type="ECO:0000313" key="8">
    <source>
        <dbReference type="Proteomes" id="UP000001056"/>
    </source>
</evidence>
<organism evidence="7 8">
    <name type="scientific">Chaetomium globosum (strain ATCC 6205 / CBS 148.51 / DSM 1962 / NBRC 6347 / NRRL 1970)</name>
    <name type="common">Soil fungus</name>
    <dbReference type="NCBI Taxonomy" id="306901"/>
    <lineage>
        <taxon>Eukaryota</taxon>
        <taxon>Fungi</taxon>
        <taxon>Dikarya</taxon>
        <taxon>Ascomycota</taxon>
        <taxon>Pezizomycotina</taxon>
        <taxon>Sordariomycetes</taxon>
        <taxon>Sordariomycetidae</taxon>
        <taxon>Sordariales</taxon>
        <taxon>Chaetomiaceae</taxon>
        <taxon>Chaetomium</taxon>
    </lineage>
</organism>
<comment type="subcellular location">
    <subcellularLocation>
        <location evidence="1">Nucleus</location>
    </subcellularLocation>
</comment>
<dbReference type="eggNOG" id="ENOG502SD7F">
    <property type="taxonomic scope" value="Eukaryota"/>
</dbReference>
<dbReference type="VEuPathDB" id="FungiDB:CHGG_06041"/>
<evidence type="ECO:0000256" key="2">
    <source>
        <dbReference type="ARBA" id="ARBA00023015"/>
    </source>
</evidence>
<accession>Q2H5M4</accession>
<dbReference type="EMBL" id="CH408031">
    <property type="protein sequence ID" value="EAQ89422.1"/>
    <property type="molecule type" value="Genomic_DNA"/>
</dbReference>
<keyword evidence="2" id="KW-0805">Transcription regulation</keyword>
<dbReference type="InParanoid" id="Q2H5M4"/>
<feature type="region of interest" description="Disordered" evidence="6">
    <location>
        <begin position="104"/>
        <end position="123"/>
    </location>
</feature>
<dbReference type="GO" id="GO:0000976">
    <property type="term" value="F:transcription cis-regulatory region binding"/>
    <property type="evidence" value="ECO:0007669"/>
    <property type="project" value="TreeGrafter"/>
</dbReference>
<evidence type="ECO:0000256" key="5">
    <source>
        <dbReference type="ARBA" id="ARBA00023242"/>
    </source>
</evidence>
<keyword evidence="5" id="KW-0539">Nucleus</keyword>
<reference evidence="8" key="1">
    <citation type="journal article" date="2015" name="Genome Announc.">
        <title>Draft genome sequence of the cellulolytic fungus Chaetomium globosum.</title>
        <authorList>
            <person name="Cuomo C.A."/>
            <person name="Untereiner W.A."/>
            <person name="Ma L.-J."/>
            <person name="Grabherr M."/>
            <person name="Birren B.W."/>
        </authorList>
    </citation>
    <scope>NUCLEOTIDE SEQUENCE [LARGE SCALE GENOMIC DNA]</scope>
    <source>
        <strain evidence="8">ATCC 6205 / CBS 148.51 / DSM 1962 / NBRC 6347 / NRRL 1970</strain>
    </source>
</reference>
<dbReference type="GO" id="GO:0005634">
    <property type="term" value="C:nucleus"/>
    <property type="evidence" value="ECO:0007669"/>
    <property type="project" value="UniProtKB-SubCell"/>
</dbReference>
<dbReference type="Proteomes" id="UP000001056">
    <property type="component" value="Unassembled WGS sequence"/>
</dbReference>
<dbReference type="InterPro" id="IPR051089">
    <property type="entry name" value="prtT"/>
</dbReference>
<dbReference type="PANTHER" id="PTHR31845:SF10">
    <property type="entry name" value="ZN(II)2CYS6 TRANSCRIPTION FACTOR (EUROFUNG)"/>
    <property type="match status" value="1"/>
</dbReference>
<name>Q2H5M4_CHAGB</name>
<dbReference type="RefSeq" id="XP_001222136.1">
    <property type="nucleotide sequence ID" value="XM_001222135.1"/>
</dbReference>